<dbReference type="InterPro" id="IPR007836">
    <property type="entry name" value="Ribosomal_eS32"/>
</dbReference>
<keyword evidence="1 4" id="KW-0689">Ribosomal protein</keyword>
<dbReference type="Proteomes" id="UP000325113">
    <property type="component" value="Unassembled WGS sequence"/>
</dbReference>
<evidence type="ECO:0000256" key="3">
    <source>
        <dbReference type="ARBA" id="ARBA00043969"/>
    </source>
</evidence>
<feature type="region of interest" description="Disordered" evidence="5">
    <location>
        <begin position="194"/>
        <end position="263"/>
    </location>
</feature>
<comment type="caution">
    <text evidence="7">The sequence shown here is derived from an EMBL/GenBank/DDBJ whole genome shotgun (WGS) entry which is preliminary data.</text>
</comment>
<reference evidence="7 8" key="1">
    <citation type="submission" date="2019-07" db="EMBL/GenBank/DDBJ databases">
        <title>Genomes of Cafeteria roenbergensis.</title>
        <authorList>
            <person name="Fischer M.G."/>
            <person name="Hackl T."/>
            <person name="Roman M."/>
        </authorList>
    </citation>
    <scope>NUCLEOTIDE SEQUENCE [LARGE SCALE GENOMIC DNA]</scope>
    <source>
        <strain evidence="7 8">Cflag</strain>
    </source>
</reference>
<evidence type="ECO:0000256" key="1">
    <source>
        <dbReference type="ARBA" id="ARBA00022980"/>
    </source>
</evidence>
<dbReference type="GO" id="GO:0005840">
    <property type="term" value="C:ribosome"/>
    <property type="evidence" value="ECO:0007669"/>
    <property type="project" value="UniProtKB-KW"/>
</dbReference>
<evidence type="ECO:0000256" key="6">
    <source>
        <dbReference type="SAM" id="Phobius"/>
    </source>
</evidence>
<evidence type="ECO:0000256" key="4">
    <source>
        <dbReference type="RuleBase" id="RU368055"/>
    </source>
</evidence>
<protein>
    <recommendedName>
        <fullName evidence="4">60S ribosomal protein L41</fullName>
    </recommendedName>
</protein>
<comment type="subunit">
    <text evidence="4">Component of the large ribosomal subunit.</text>
</comment>
<keyword evidence="6" id="KW-0472">Membrane</keyword>
<dbReference type="Pfam" id="PF05162">
    <property type="entry name" value="Ribosomal_L41"/>
    <property type="match status" value="1"/>
</dbReference>
<keyword evidence="2 4" id="KW-0687">Ribonucleoprotein</keyword>
<feature type="transmembrane region" description="Helical" evidence="6">
    <location>
        <begin position="74"/>
        <end position="100"/>
    </location>
</feature>
<feature type="transmembrane region" description="Helical" evidence="6">
    <location>
        <begin position="112"/>
        <end position="136"/>
    </location>
</feature>
<comment type="similarity">
    <text evidence="3 4">Belongs to the eukaryotic ribosomal protein eS32 family.</text>
</comment>
<evidence type="ECO:0000313" key="7">
    <source>
        <dbReference type="EMBL" id="KAA0150496.1"/>
    </source>
</evidence>
<feature type="compositionally biased region" description="Basic residues" evidence="5">
    <location>
        <begin position="242"/>
        <end position="263"/>
    </location>
</feature>
<accession>A0A5A8CBN8</accession>
<keyword evidence="6" id="KW-1133">Transmembrane helix</keyword>
<dbReference type="GO" id="GO:0003735">
    <property type="term" value="F:structural constituent of ribosome"/>
    <property type="evidence" value="ECO:0007669"/>
    <property type="project" value="UniProtKB-UniRule"/>
</dbReference>
<evidence type="ECO:0000256" key="5">
    <source>
        <dbReference type="SAM" id="MobiDB-lite"/>
    </source>
</evidence>
<feature type="transmembrane region" description="Helical" evidence="6">
    <location>
        <begin position="33"/>
        <end position="54"/>
    </location>
</feature>
<dbReference type="GO" id="GO:0006412">
    <property type="term" value="P:translation"/>
    <property type="evidence" value="ECO:0007669"/>
    <property type="project" value="InterPro"/>
</dbReference>
<feature type="transmembrane region" description="Helical" evidence="6">
    <location>
        <begin position="156"/>
        <end position="174"/>
    </location>
</feature>
<gene>
    <name evidence="7" type="ORF">FNF31_07016</name>
</gene>
<dbReference type="EMBL" id="VLTM01000123">
    <property type="protein sequence ID" value="KAA0150496.1"/>
    <property type="molecule type" value="Genomic_DNA"/>
</dbReference>
<organism evidence="7 8">
    <name type="scientific">Cafeteria roenbergensis</name>
    <name type="common">Marine flagellate</name>
    <dbReference type="NCBI Taxonomy" id="33653"/>
    <lineage>
        <taxon>Eukaryota</taxon>
        <taxon>Sar</taxon>
        <taxon>Stramenopiles</taxon>
        <taxon>Bigyra</taxon>
        <taxon>Opalozoa</taxon>
        <taxon>Bicosoecida</taxon>
        <taxon>Cafeteriaceae</taxon>
        <taxon>Cafeteria</taxon>
    </lineage>
</organism>
<evidence type="ECO:0000313" key="8">
    <source>
        <dbReference type="Proteomes" id="UP000325113"/>
    </source>
</evidence>
<sequence>MEPDRDAEAAAVAAQLAALENAETERAGMRIMVYLKAACKCCVIISLFAAYVGLAMQTTSKCTDARVASTFPLFALVLALLGLCWPACFAFAMAVPTCIAESPKSVRRLQEIFLALSYLPMFAWAVYGVAVVVPYWDGKYSAMDSCSQPVRTLTEVVMWGSIVAIPAFVLEQLLSMDEDLRTLETFSAAPRVHARAESAAQGDEGAQSLLSADKHDDGRPPTSRTRRPSEQPLGTRFSMRDKWRKKRQRRLKRKRRKMRQRAK</sequence>
<dbReference type="GO" id="GO:1990904">
    <property type="term" value="C:ribonucleoprotein complex"/>
    <property type="evidence" value="ECO:0007669"/>
    <property type="project" value="UniProtKB-KW"/>
</dbReference>
<proteinExistence type="inferred from homology"/>
<evidence type="ECO:0000256" key="2">
    <source>
        <dbReference type="ARBA" id="ARBA00023274"/>
    </source>
</evidence>
<dbReference type="AlphaFoldDB" id="A0A5A8CBN8"/>
<name>A0A5A8CBN8_CAFRO</name>
<keyword evidence="6" id="KW-0812">Transmembrane</keyword>